<proteinExistence type="predicted"/>
<comment type="caution">
    <text evidence="1">The sequence shown here is derived from an EMBL/GenBank/DDBJ whole genome shotgun (WGS) entry which is preliminary data.</text>
</comment>
<reference evidence="1" key="1">
    <citation type="submission" date="2021-01" db="EMBL/GenBank/DDBJ databases">
        <title>Metabolic potential, ecology and presence of endohyphal bacteria is reflected in genomic diversity of Mucoromycotina.</title>
        <authorList>
            <person name="Muszewska A."/>
            <person name="Okrasinska A."/>
            <person name="Steczkiewicz K."/>
            <person name="Drgas O."/>
            <person name="Orlowska M."/>
            <person name="Perlinska-Lenart U."/>
            <person name="Aleksandrzak-Piekarczyk T."/>
            <person name="Szatraj K."/>
            <person name="Zielenkiewicz U."/>
            <person name="Pilsyk S."/>
            <person name="Malc E."/>
            <person name="Mieczkowski P."/>
            <person name="Kruszewska J.S."/>
            <person name="Biernat P."/>
            <person name="Pawlowska J."/>
        </authorList>
    </citation>
    <scope>NUCLEOTIDE SEQUENCE</scope>
    <source>
        <strain evidence="1">WA0000018081</strain>
    </source>
</reference>
<dbReference type="EMBL" id="JAEPRE010000040">
    <property type="protein sequence ID" value="KAG2235032.1"/>
    <property type="molecule type" value="Genomic_DNA"/>
</dbReference>
<name>A0A8H7SVG2_9FUNG</name>
<dbReference type="Proteomes" id="UP000613177">
    <property type="component" value="Unassembled WGS sequence"/>
</dbReference>
<accession>A0A8H7SVG2</accession>
<dbReference type="AlphaFoldDB" id="A0A8H7SVG2"/>
<protein>
    <submittedName>
        <fullName evidence="1">Uncharacterized protein</fullName>
    </submittedName>
</protein>
<sequence length="265" mass="30211">MTANWYIKPYSTVSTNYMEKIQTNFSSYITVASKTAEELIEIIDCLSFTIVNLQVNINNAPDLYITVLAHLLGHLEDDIIRFAGDPYTETEKGEQYNKFIRSNLFHINRQNTSHNIASKSGEETILRYTAQGGVWEAKWRADTPLSVALITTDPDTVDSVEYPRSDRTFVPSKISLNRLVSDVMAWYPHANQYHNFLQVGLPKQGQPTKVYRLLQQNDGGVSWTSQFRDSMPATSEAYSRSPENTPNLSLEHPTYPKWLPSCHHC</sequence>
<organism evidence="1 2">
    <name type="scientific">Thamnidium elegans</name>
    <dbReference type="NCBI Taxonomy" id="101142"/>
    <lineage>
        <taxon>Eukaryota</taxon>
        <taxon>Fungi</taxon>
        <taxon>Fungi incertae sedis</taxon>
        <taxon>Mucoromycota</taxon>
        <taxon>Mucoromycotina</taxon>
        <taxon>Mucoromycetes</taxon>
        <taxon>Mucorales</taxon>
        <taxon>Mucorineae</taxon>
        <taxon>Mucoraceae</taxon>
        <taxon>Thamnidium</taxon>
    </lineage>
</organism>
<gene>
    <name evidence="1" type="ORF">INT48_008955</name>
</gene>
<evidence type="ECO:0000313" key="1">
    <source>
        <dbReference type="EMBL" id="KAG2235032.1"/>
    </source>
</evidence>
<evidence type="ECO:0000313" key="2">
    <source>
        <dbReference type="Proteomes" id="UP000613177"/>
    </source>
</evidence>
<keyword evidence="2" id="KW-1185">Reference proteome</keyword>